<keyword evidence="1" id="KW-0378">Hydrolase</keyword>
<dbReference type="Proteomes" id="UP000246630">
    <property type="component" value="Segment"/>
</dbReference>
<evidence type="ECO:0000313" key="2">
    <source>
        <dbReference type="Proteomes" id="UP000246630"/>
    </source>
</evidence>
<keyword evidence="1" id="KW-0540">Nuclease</keyword>
<dbReference type="RefSeq" id="YP_009801594.1">
    <property type="nucleotide sequence ID" value="NC_047973.1"/>
</dbReference>
<keyword evidence="2" id="KW-1185">Reference proteome</keyword>
<evidence type="ECO:0000313" key="1">
    <source>
        <dbReference type="EMBL" id="AWN03567.1"/>
    </source>
</evidence>
<sequence>MILTPEILEKIVTAIKQSPKSPVTLPDHAYGRNGKARILVDGLPIDLHRHLHNLLIRPLEQNERMHDQSGVKGNVNPHLFAVIKGGRSPALYCPNNHPYAGNEAPPNSRGYRCAICLKNSQPERAGLANGDKTECPNHHPYNDENTYIDSAGRRRCLICKRDTDARYRRRQKEGTPS</sequence>
<dbReference type="EMBL" id="MH153803">
    <property type="protein sequence ID" value="AWN03567.1"/>
    <property type="molecule type" value="Genomic_DNA"/>
</dbReference>
<reference evidence="1 2" key="1">
    <citation type="submission" date="2018-03" db="EMBL/GenBank/DDBJ databases">
        <authorList>
            <person name="Stanton A.-C.J."/>
            <person name="Garlena R.A."/>
            <person name="Russell D.A."/>
            <person name="Pope W.H."/>
            <person name="Jacobs-Sera D."/>
            <person name="Hatfull G.F."/>
        </authorList>
    </citation>
    <scope>NUCLEOTIDE SEQUENCE [LARGE SCALE GENOMIC DNA]</scope>
</reference>
<organism evidence="1 2">
    <name type="scientific">Microbacterium phage Hyperion</name>
    <dbReference type="NCBI Taxonomy" id="2182354"/>
    <lineage>
        <taxon>Viruses</taxon>
        <taxon>Duplodnaviria</taxon>
        <taxon>Heunggongvirae</taxon>
        <taxon>Uroviricota</taxon>
        <taxon>Caudoviricetes</taxon>
        <taxon>Squashvirus</taxon>
        <taxon>Squashvirus hyperion</taxon>
    </lineage>
</organism>
<dbReference type="GeneID" id="54992110"/>
<gene>
    <name evidence="1" type="primary">52</name>
    <name evidence="1" type="ORF">PBI_HYPERION_52</name>
</gene>
<name>A0A2U8UIT3_9CAUD</name>
<protein>
    <submittedName>
        <fullName evidence="1">HNH endonuclease</fullName>
    </submittedName>
</protein>
<proteinExistence type="predicted"/>
<keyword evidence="1" id="KW-0255">Endonuclease</keyword>
<dbReference type="GO" id="GO:0004519">
    <property type="term" value="F:endonuclease activity"/>
    <property type="evidence" value="ECO:0007669"/>
    <property type="project" value="UniProtKB-KW"/>
</dbReference>
<dbReference type="KEGG" id="vg:54992110"/>
<accession>A0A2U8UIT3</accession>